<feature type="region of interest" description="Disordered" evidence="1">
    <location>
        <begin position="24"/>
        <end position="46"/>
    </location>
</feature>
<dbReference type="RefSeq" id="WP_327605990.1">
    <property type="nucleotide sequence ID" value="NZ_JARZFX010000001.1"/>
</dbReference>
<dbReference type="Gene3D" id="2.170.130.30">
    <property type="match status" value="1"/>
</dbReference>
<evidence type="ECO:0000259" key="3">
    <source>
        <dbReference type="Pfam" id="PF14478"/>
    </source>
</evidence>
<dbReference type="InterPro" id="IPR027954">
    <property type="entry name" value="Transcobalamin-like_C"/>
</dbReference>
<keyword evidence="5" id="KW-1185">Reference proteome</keyword>
<feature type="signal peptide" evidence="2">
    <location>
        <begin position="1"/>
        <end position="20"/>
    </location>
</feature>
<dbReference type="Proteomes" id="UP001335737">
    <property type="component" value="Unassembled WGS sequence"/>
</dbReference>
<accession>A0ABU6KAR9</accession>
<sequence>MNKWILRLASLLVVVGLLTACGTDNESQEDAPEQSENNQAEEQSEEVVITISENEGEEVITEKEITIEENAILMEVMKENFEIEEEGGFINSIEGVKPEEDEQRAWMYFVNDEAALVGAQEYELTPGDKVTFDLQAWD</sequence>
<proteinExistence type="predicted"/>
<comment type="caution">
    <text evidence="4">The sequence shown here is derived from an EMBL/GenBank/DDBJ whole genome shotgun (WGS) entry which is preliminary data.</text>
</comment>
<evidence type="ECO:0000256" key="1">
    <source>
        <dbReference type="SAM" id="MobiDB-lite"/>
    </source>
</evidence>
<evidence type="ECO:0000256" key="2">
    <source>
        <dbReference type="SAM" id="SignalP"/>
    </source>
</evidence>
<keyword evidence="2" id="KW-0732">Signal</keyword>
<dbReference type="Pfam" id="PF14478">
    <property type="entry name" value="DUF4430"/>
    <property type="match status" value="1"/>
</dbReference>
<evidence type="ECO:0000313" key="4">
    <source>
        <dbReference type="EMBL" id="MEC5422427.1"/>
    </source>
</evidence>
<feature type="chain" id="PRO_5047298954" evidence="2">
    <location>
        <begin position="21"/>
        <end position="138"/>
    </location>
</feature>
<organism evidence="4 5">
    <name type="scientific">Virgibacillus tibetensis</name>
    <dbReference type="NCBI Taxonomy" id="3042313"/>
    <lineage>
        <taxon>Bacteria</taxon>
        <taxon>Bacillati</taxon>
        <taxon>Bacillota</taxon>
        <taxon>Bacilli</taxon>
        <taxon>Bacillales</taxon>
        <taxon>Bacillaceae</taxon>
        <taxon>Virgibacillus</taxon>
    </lineage>
</organism>
<reference evidence="4 5" key="1">
    <citation type="journal article" date="2024" name="Int. J. Syst. Evol. Microbiol.">
        <title>Virgibacillus tibetensis sp. nov., isolated from salt lake on the Tibetan Plateau of China.</title>
        <authorList>
            <person name="Phurbu D."/>
            <person name="Liu Z.-X."/>
            <person name="Wang R."/>
            <person name="Zheng Y.-Y."/>
            <person name="Liu H.-C."/>
            <person name="Zhou Y.-G."/>
            <person name="Yu Y.-J."/>
            <person name="Li A.-H."/>
        </authorList>
    </citation>
    <scope>NUCLEOTIDE SEQUENCE [LARGE SCALE GENOMIC DNA]</scope>
    <source>
        <strain evidence="4 5">C22-A2</strain>
    </source>
</reference>
<evidence type="ECO:0000313" key="5">
    <source>
        <dbReference type="Proteomes" id="UP001335737"/>
    </source>
</evidence>
<name>A0ABU6KAR9_9BACI</name>
<protein>
    <submittedName>
        <fullName evidence="4">DUF4430 domain-containing protein</fullName>
    </submittedName>
</protein>
<gene>
    <name evidence="4" type="ORF">QGM71_02840</name>
</gene>
<feature type="domain" description="Transcobalamin-like C-terminal" evidence="3">
    <location>
        <begin position="71"/>
        <end position="135"/>
    </location>
</feature>
<dbReference type="EMBL" id="JARZFX010000001">
    <property type="protein sequence ID" value="MEC5422427.1"/>
    <property type="molecule type" value="Genomic_DNA"/>
</dbReference>
<dbReference type="PROSITE" id="PS51257">
    <property type="entry name" value="PROKAR_LIPOPROTEIN"/>
    <property type="match status" value="1"/>
</dbReference>